<evidence type="ECO:0000313" key="2">
    <source>
        <dbReference type="EMBL" id="PPK71977.1"/>
    </source>
</evidence>
<evidence type="ECO:0000259" key="1">
    <source>
        <dbReference type="Pfam" id="PF01814"/>
    </source>
</evidence>
<gene>
    <name evidence="2" type="ORF">B0F88_10589</name>
</gene>
<dbReference type="InterPro" id="IPR012312">
    <property type="entry name" value="Hemerythrin-like"/>
</dbReference>
<dbReference type="Proteomes" id="UP000238071">
    <property type="component" value="Unassembled WGS sequence"/>
</dbReference>
<keyword evidence="3" id="KW-1185">Reference proteome</keyword>
<protein>
    <submittedName>
        <fullName evidence="2">Hemerythrin-like domain-containing protein</fullName>
    </submittedName>
</protein>
<accession>A0A2S6H3G2</accession>
<dbReference type="EMBL" id="PTIY01000005">
    <property type="protein sequence ID" value="PPK71977.1"/>
    <property type="molecule type" value="Genomic_DNA"/>
</dbReference>
<reference evidence="2 3" key="1">
    <citation type="submission" date="2018-02" db="EMBL/GenBank/DDBJ databases">
        <title>Subsurface microbial communities from deep shales in Ohio and West Virginia, USA.</title>
        <authorList>
            <person name="Wrighton K."/>
        </authorList>
    </citation>
    <scope>NUCLEOTIDE SEQUENCE [LARGE SCALE GENOMIC DNA]</scope>
    <source>
        <strain evidence="2 3">OWC-G53F</strain>
    </source>
</reference>
<organism evidence="2 3">
    <name type="scientific">Methylobacter tundripaludum</name>
    <dbReference type="NCBI Taxonomy" id="173365"/>
    <lineage>
        <taxon>Bacteria</taxon>
        <taxon>Pseudomonadati</taxon>
        <taxon>Pseudomonadota</taxon>
        <taxon>Gammaproteobacteria</taxon>
        <taxon>Methylococcales</taxon>
        <taxon>Methylococcaceae</taxon>
        <taxon>Methylobacter</taxon>
    </lineage>
</organism>
<dbReference type="RefSeq" id="WP_104423366.1">
    <property type="nucleotide sequence ID" value="NZ_PTIY01000005.1"/>
</dbReference>
<dbReference type="Gene3D" id="1.20.120.520">
    <property type="entry name" value="nmb1532 protein domain like"/>
    <property type="match status" value="1"/>
</dbReference>
<dbReference type="GO" id="GO:0005886">
    <property type="term" value="C:plasma membrane"/>
    <property type="evidence" value="ECO:0007669"/>
    <property type="project" value="TreeGrafter"/>
</dbReference>
<proteinExistence type="predicted"/>
<dbReference type="OrthoDB" id="7349010at2"/>
<comment type="caution">
    <text evidence="2">The sequence shown here is derived from an EMBL/GenBank/DDBJ whole genome shotgun (WGS) entry which is preliminary data.</text>
</comment>
<name>A0A2S6H3G2_9GAMM</name>
<dbReference type="PANTHER" id="PTHR39966">
    <property type="entry name" value="BLL2471 PROTEIN-RELATED"/>
    <property type="match status" value="1"/>
</dbReference>
<dbReference type="Pfam" id="PF01814">
    <property type="entry name" value="Hemerythrin"/>
    <property type="match status" value="1"/>
</dbReference>
<sequence length="183" mass="21306">MPVTEELMKEHQLILKYVGLMERYSEYSLKYPDALVLLENAAGFIAFIQEFADHFHHAKEEDILFRYLEVPGVLTHCNPVPQMLMEHEQAREFVRNMERAVQEKALNELADNAAQYAQLLKEHIFKEDNILYPMGERGLSDEAKTALLKECIEADQRLDSRAVWAKYQTLHKTLEQRLAALTD</sequence>
<dbReference type="AlphaFoldDB" id="A0A2S6H3G2"/>
<dbReference type="PANTHER" id="PTHR39966:SF1">
    <property type="entry name" value="HEMERYTHRIN-LIKE DOMAIN-CONTAINING PROTEIN"/>
    <property type="match status" value="1"/>
</dbReference>
<feature type="domain" description="Hemerythrin-like" evidence="1">
    <location>
        <begin position="4"/>
        <end position="134"/>
    </location>
</feature>
<evidence type="ECO:0000313" key="3">
    <source>
        <dbReference type="Proteomes" id="UP000238071"/>
    </source>
</evidence>